<comment type="subcellular location">
    <subcellularLocation>
        <location evidence="1 8">Cell membrane</location>
        <topology evidence="1 8">Multi-pass membrane protein</topology>
    </subcellularLocation>
</comment>
<protein>
    <submittedName>
        <fullName evidence="10">ABC transporter permease</fullName>
    </submittedName>
</protein>
<feature type="transmembrane region" description="Helical" evidence="8">
    <location>
        <begin position="21"/>
        <end position="42"/>
    </location>
</feature>
<dbReference type="GO" id="GO:0005886">
    <property type="term" value="C:plasma membrane"/>
    <property type="evidence" value="ECO:0007669"/>
    <property type="project" value="UniProtKB-SubCell"/>
</dbReference>
<evidence type="ECO:0000256" key="7">
    <source>
        <dbReference type="ARBA" id="ARBA00023136"/>
    </source>
</evidence>
<evidence type="ECO:0000256" key="3">
    <source>
        <dbReference type="ARBA" id="ARBA00022448"/>
    </source>
</evidence>
<dbReference type="PROSITE" id="PS50928">
    <property type="entry name" value="ABC_TM1"/>
    <property type="match status" value="1"/>
</dbReference>
<keyword evidence="11" id="KW-1185">Reference proteome</keyword>
<dbReference type="InterPro" id="IPR000515">
    <property type="entry name" value="MetI-like"/>
</dbReference>
<dbReference type="Proteomes" id="UP000474024">
    <property type="component" value="Unassembled WGS sequence"/>
</dbReference>
<evidence type="ECO:0000313" key="11">
    <source>
        <dbReference type="Proteomes" id="UP000474024"/>
    </source>
</evidence>
<comment type="caution">
    <text evidence="10">The sequence shown here is derived from an EMBL/GenBank/DDBJ whole genome shotgun (WGS) entry which is preliminary data.</text>
</comment>
<evidence type="ECO:0000259" key="9">
    <source>
        <dbReference type="PROSITE" id="PS50928"/>
    </source>
</evidence>
<feature type="transmembrane region" description="Helical" evidence="8">
    <location>
        <begin position="109"/>
        <end position="132"/>
    </location>
</feature>
<feature type="transmembrane region" description="Helical" evidence="8">
    <location>
        <begin position="152"/>
        <end position="173"/>
    </location>
</feature>
<evidence type="ECO:0000256" key="8">
    <source>
        <dbReference type="RuleBase" id="RU363032"/>
    </source>
</evidence>
<dbReference type="PANTHER" id="PTHR42929:SF1">
    <property type="entry name" value="INNER MEMBRANE ABC TRANSPORTER PERMEASE PROTEIN YDCU-RELATED"/>
    <property type="match status" value="1"/>
</dbReference>
<dbReference type="InterPro" id="IPR035906">
    <property type="entry name" value="MetI-like_sf"/>
</dbReference>
<dbReference type="PANTHER" id="PTHR42929">
    <property type="entry name" value="INNER MEMBRANE ABC TRANSPORTER PERMEASE PROTEIN YDCU-RELATED-RELATED"/>
    <property type="match status" value="1"/>
</dbReference>
<organism evidence="10 11">
    <name type="scientific">Roseburia porci</name>
    <dbReference type="NCBI Taxonomy" id="2605790"/>
    <lineage>
        <taxon>Bacteria</taxon>
        <taxon>Bacillati</taxon>
        <taxon>Bacillota</taxon>
        <taxon>Clostridia</taxon>
        <taxon>Lachnospirales</taxon>
        <taxon>Lachnospiraceae</taxon>
        <taxon>Roseburia</taxon>
    </lineage>
</organism>
<evidence type="ECO:0000256" key="2">
    <source>
        <dbReference type="ARBA" id="ARBA00007069"/>
    </source>
</evidence>
<name>A0A6L5YRX5_9FIRM</name>
<reference evidence="10 11" key="1">
    <citation type="submission" date="2019-08" db="EMBL/GenBank/DDBJ databases">
        <title>In-depth cultivation of the pig gut microbiome towards novel bacterial diversity and tailored functional studies.</title>
        <authorList>
            <person name="Wylensek D."/>
            <person name="Hitch T.C.A."/>
            <person name="Clavel T."/>
        </authorList>
    </citation>
    <scope>NUCLEOTIDE SEQUENCE [LARGE SCALE GENOMIC DNA]</scope>
    <source>
        <strain evidence="10 11">MUC/MUC-530-WT-4D</strain>
    </source>
</reference>
<evidence type="ECO:0000256" key="1">
    <source>
        <dbReference type="ARBA" id="ARBA00004651"/>
    </source>
</evidence>
<feature type="transmembrane region" description="Helical" evidence="8">
    <location>
        <begin position="212"/>
        <end position="230"/>
    </location>
</feature>
<accession>A0A6L5YRX5</accession>
<dbReference type="SUPFAM" id="SSF161098">
    <property type="entry name" value="MetI-like"/>
    <property type="match status" value="1"/>
</dbReference>
<feature type="transmembrane region" description="Helical" evidence="8">
    <location>
        <begin position="256"/>
        <end position="277"/>
    </location>
</feature>
<dbReference type="GO" id="GO:0055085">
    <property type="term" value="P:transmembrane transport"/>
    <property type="evidence" value="ECO:0007669"/>
    <property type="project" value="InterPro"/>
</dbReference>
<sequence>MKKSEKSKRAKLANLIMQAPLAVWMIAFVLAPFALLAFMSFMTKGPLGIIQYKPTIANYKEMFNPVYATVIKQSLVVAVWTTILTVLMGYPLASFIAKVKAKTSSLLTVLLMLPLWVSGLVVLYSFVILLNSSGVINSFLMSIHLIKEPLELLYNNFAIIVGMIYMFLPFAVLPMYSSIEKLDPGLIEASKDLGAGPVKTFFKVTLPLTSPGIFAAVILTFIPCIGYYMVTDMLGGGTSLMIGNLIYRQFTVSRDWPFGAALSMVLALIIFLMVFIYTKLGGDLDDLGA</sequence>
<evidence type="ECO:0000313" key="10">
    <source>
        <dbReference type="EMBL" id="MST75234.1"/>
    </source>
</evidence>
<keyword evidence="4" id="KW-1003">Cell membrane</keyword>
<dbReference type="Pfam" id="PF00528">
    <property type="entry name" value="BPD_transp_1"/>
    <property type="match status" value="1"/>
</dbReference>
<feature type="domain" description="ABC transmembrane type-1" evidence="9">
    <location>
        <begin position="71"/>
        <end position="277"/>
    </location>
</feature>
<evidence type="ECO:0000256" key="5">
    <source>
        <dbReference type="ARBA" id="ARBA00022692"/>
    </source>
</evidence>
<proteinExistence type="inferred from homology"/>
<evidence type="ECO:0000256" key="6">
    <source>
        <dbReference type="ARBA" id="ARBA00022989"/>
    </source>
</evidence>
<comment type="similarity">
    <text evidence="2">Belongs to the binding-protein-dependent transport system permease family. CysTW subfamily.</text>
</comment>
<evidence type="ECO:0000256" key="4">
    <source>
        <dbReference type="ARBA" id="ARBA00022475"/>
    </source>
</evidence>
<keyword evidence="6 8" id="KW-1133">Transmembrane helix</keyword>
<dbReference type="AlphaFoldDB" id="A0A6L5YRX5"/>
<gene>
    <name evidence="10" type="ORF">FYJ75_09390</name>
</gene>
<dbReference type="RefSeq" id="WP_154430197.1">
    <property type="nucleotide sequence ID" value="NZ_VUNI01000015.1"/>
</dbReference>
<keyword evidence="5 8" id="KW-0812">Transmembrane</keyword>
<dbReference type="EMBL" id="VUNI01000015">
    <property type="protein sequence ID" value="MST75234.1"/>
    <property type="molecule type" value="Genomic_DNA"/>
</dbReference>
<keyword evidence="3 8" id="KW-0813">Transport</keyword>
<dbReference type="CDD" id="cd06261">
    <property type="entry name" value="TM_PBP2"/>
    <property type="match status" value="1"/>
</dbReference>
<dbReference type="Gene3D" id="1.10.3720.10">
    <property type="entry name" value="MetI-like"/>
    <property type="match status" value="1"/>
</dbReference>
<feature type="transmembrane region" description="Helical" evidence="8">
    <location>
        <begin position="75"/>
        <end position="97"/>
    </location>
</feature>
<keyword evidence="7 8" id="KW-0472">Membrane</keyword>